<reference evidence="1" key="1">
    <citation type="journal article" date="2020" name="Stud. Mycol.">
        <title>101 Dothideomycetes genomes: a test case for predicting lifestyles and emergence of pathogens.</title>
        <authorList>
            <person name="Haridas S."/>
            <person name="Albert R."/>
            <person name="Binder M."/>
            <person name="Bloem J."/>
            <person name="Labutti K."/>
            <person name="Salamov A."/>
            <person name="Andreopoulos B."/>
            <person name="Baker S."/>
            <person name="Barry K."/>
            <person name="Bills G."/>
            <person name="Bluhm B."/>
            <person name="Cannon C."/>
            <person name="Castanera R."/>
            <person name="Culley D."/>
            <person name="Daum C."/>
            <person name="Ezra D."/>
            <person name="Gonzalez J."/>
            <person name="Henrissat B."/>
            <person name="Kuo A."/>
            <person name="Liang C."/>
            <person name="Lipzen A."/>
            <person name="Lutzoni F."/>
            <person name="Magnuson J."/>
            <person name="Mondo S."/>
            <person name="Nolan M."/>
            <person name="Ohm R."/>
            <person name="Pangilinan J."/>
            <person name="Park H.-J."/>
            <person name="Ramirez L."/>
            <person name="Alfaro M."/>
            <person name="Sun H."/>
            <person name="Tritt A."/>
            <person name="Yoshinaga Y."/>
            <person name="Zwiers L.-H."/>
            <person name="Turgeon B."/>
            <person name="Goodwin S."/>
            <person name="Spatafora J."/>
            <person name="Crous P."/>
            <person name="Grigoriev I."/>
        </authorList>
    </citation>
    <scope>NUCLEOTIDE SEQUENCE</scope>
    <source>
        <strain evidence="1">CBS 627.86</strain>
    </source>
</reference>
<organism evidence="1 2">
    <name type="scientific">Lophiotrema nucula</name>
    <dbReference type="NCBI Taxonomy" id="690887"/>
    <lineage>
        <taxon>Eukaryota</taxon>
        <taxon>Fungi</taxon>
        <taxon>Dikarya</taxon>
        <taxon>Ascomycota</taxon>
        <taxon>Pezizomycotina</taxon>
        <taxon>Dothideomycetes</taxon>
        <taxon>Pleosporomycetidae</taxon>
        <taxon>Pleosporales</taxon>
        <taxon>Lophiotremataceae</taxon>
        <taxon>Lophiotrema</taxon>
    </lineage>
</organism>
<sequence length="291" mass="33250">MLESHDKLIVARGFLASVSHIPPIKDTIIGSFTPTEAQVYTWSLSYRLSLQESALFRNCLAEVISSQALQLAVSNSLRITLFGKDLITLHHRMHTPGSRKSHMGKEITLAISIRDDDGTWPPSPSRIQNVLQDTATRDKQRSSEHVILRAAEDHCESQKLLTILLWQQHIKLANSKHEGHQKNGFGRYRIVWLEGSVEVVIDLRERTQTWIWGPRTPGRSSLAAELVDLIGEQPHLFYMRLNGKSWKTREADWSPRGPINVGKLEIKLRSDGSYMLDENEEYTELYRFSVD</sequence>
<evidence type="ECO:0000313" key="2">
    <source>
        <dbReference type="Proteomes" id="UP000799770"/>
    </source>
</evidence>
<keyword evidence="2" id="KW-1185">Reference proteome</keyword>
<accession>A0A6A5Z5N8</accession>
<evidence type="ECO:0000313" key="1">
    <source>
        <dbReference type="EMBL" id="KAF2113728.1"/>
    </source>
</evidence>
<dbReference type="OrthoDB" id="10480099at2759"/>
<dbReference type="AlphaFoldDB" id="A0A6A5Z5N8"/>
<proteinExistence type="predicted"/>
<protein>
    <submittedName>
        <fullName evidence="1">Uncharacterized protein</fullName>
    </submittedName>
</protein>
<gene>
    <name evidence="1" type="ORF">BDV96DRAFT_601205</name>
</gene>
<dbReference type="EMBL" id="ML977327">
    <property type="protein sequence ID" value="KAF2113728.1"/>
    <property type="molecule type" value="Genomic_DNA"/>
</dbReference>
<name>A0A6A5Z5N8_9PLEO</name>
<dbReference type="Proteomes" id="UP000799770">
    <property type="component" value="Unassembled WGS sequence"/>
</dbReference>